<dbReference type="VEuPathDB" id="FungiDB:BO71DRAFT_486851"/>
<accession>A0A319CZJ5</accession>
<dbReference type="Pfam" id="PF03959">
    <property type="entry name" value="FSH1"/>
    <property type="match status" value="1"/>
</dbReference>
<protein>
    <recommendedName>
        <fullName evidence="2">Serine hydrolase domain-containing protein</fullName>
    </recommendedName>
</protein>
<dbReference type="OrthoDB" id="2094269at2759"/>
<dbReference type="InterPro" id="IPR029058">
    <property type="entry name" value="AB_hydrolase_fold"/>
</dbReference>
<evidence type="ECO:0000313" key="3">
    <source>
        <dbReference type="EMBL" id="PYH90745.1"/>
    </source>
</evidence>
<keyword evidence="4" id="KW-1185">Reference proteome</keyword>
<dbReference type="Gene3D" id="3.40.50.1820">
    <property type="entry name" value="alpha/beta hydrolase"/>
    <property type="match status" value="1"/>
</dbReference>
<reference evidence="3 4" key="1">
    <citation type="submission" date="2018-02" db="EMBL/GenBank/DDBJ databases">
        <title>The genomes of Aspergillus section Nigri reveals drivers in fungal speciation.</title>
        <authorList>
            <consortium name="DOE Joint Genome Institute"/>
            <person name="Vesth T.C."/>
            <person name="Nybo J."/>
            <person name="Theobald S."/>
            <person name="Brandl J."/>
            <person name="Frisvad J.C."/>
            <person name="Nielsen K.F."/>
            <person name="Lyhne E.K."/>
            <person name="Kogle M.E."/>
            <person name="Kuo A."/>
            <person name="Riley R."/>
            <person name="Clum A."/>
            <person name="Nolan M."/>
            <person name="Lipzen A."/>
            <person name="Salamov A."/>
            <person name="Henrissat B."/>
            <person name="Wiebenga A."/>
            <person name="De vries R.P."/>
            <person name="Grigoriev I.V."/>
            <person name="Mortensen U.H."/>
            <person name="Andersen M.R."/>
            <person name="Baker S.E."/>
        </authorList>
    </citation>
    <scope>NUCLEOTIDE SEQUENCE [LARGE SCALE GENOMIC DNA]</scope>
    <source>
        <strain evidence="3 4">CBS 707.79</strain>
    </source>
</reference>
<dbReference type="GO" id="GO:0005737">
    <property type="term" value="C:cytoplasm"/>
    <property type="evidence" value="ECO:0007669"/>
    <property type="project" value="TreeGrafter"/>
</dbReference>
<dbReference type="SUPFAM" id="SSF53474">
    <property type="entry name" value="alpha/beta-Hydrolases"/>
    <property type="match status" value="1"/>
</dbReference>
<gene>
    <name evidence="3" type="ORF">BO71DRAFT_486851</name>
</gene>
<dbReference type="InterPro" id="IPR050593">
    <property type="entry name" value="LovG"/>
</dbReference>
<evidence type="ECO:0000259" key="2">
    <source>
        <dbReference type="Pfam" id="PF03959"/>
    </source>
</evidence>
<dbReference type="EMBL" id="KZ825969">
    <property type="protein sequence ID" value="PYH90745.1"/>
    <property type="molecule type" value="Genomic_DNA"/>
</dbReference>
<dbReference type="Proteomes" id="UP000247810">
    <property type="component" value="Unassembled WGS sequence"/>
</dbReference>
<feature type="domain" description="Serine hydrolase" evidence="2">
    <location>
        <begin position="2"/>
        <end position="198"/>
    </location>
</feature>
<proteinExistence type="predicted"/>
<dbReference type="AlphaFoldDB" id="A0A319CZJ5"/>
<dbReference type="PANTHER" id="PTHR48070:SF7">
    <property type="entry name" value="SERINE HYDROLASE FSH DOMAIN-CONTAINING PROTEIN-RELATED"/>
    <property type="match status" value="1"/>
</dbReference>
<evidence type="ECO:0000256" key="1">
    <source>
        <dbReference type="ARBA" id="ARBA00022801"/>
    </source>
</evidence>
<dbReference type="InterPro" id="IPR005645">
    <property type="entry name" value="FSH-like_dom"/>
</dbReference>
<sequence length="212" mass="23117">MRFLCLHGSGTSAELFDLQAGGITQALEEEGHEFVFIDGKIEAEPTADFKGSFDGPFYDHYNRGPQPPNGSLAKAFTHTLDIINEQGPFDAVMGFSQGAALAAALIVHWKKTHPQSLFSLAVFICGVRPFESDGMKPIERDSVGAYPIDIPTVHIFGKKDAVYLDGMGLYGLCDPEKTVLYEHGMGHTIPFGEEETEAMIRAMQDGMKKCGV</sequence>
<dbReference type="STRING" id="1448320.A0A319CZJ5"/>
<dbReference type="GO" id="GO:0019748">
    <property type="term" value="P:secondary metabolic process"/>
    <property type="evidence" value="ECO:0007669"/>
    <property type="project" value="TreeGrafter"/>
</dbReference>
<dbReference type="GO" id="GO:0005634">
    <property type="term" value="C:nucleus"/>
    <property type="evidence" value="ECO:0007669"/>
    <property type="project" value="TreeGrafter"/>
</dbReference>
<name>A0A319CZJ5_9EURO</name>
<evidence type="ECO:0000313" key="4">
    <source>
        <dbReference type="Proteomes" id="UP000247810"/>
    </source>
</evidence>
<dbReference type="GO" id="GO:0016787">
    <property type="term" value="F:hydrolase activity"/>
    <property type="evidence" value="ECO:0007669"/>
    <property type="project" value="UniProtKB-KW"/>
</dbReference>
<keyword evidence="1" id="KW-0378">Hydrolase</keyword>
<dbReference type="PANTHER" id="PTHR48070">
    <property type="entry name" value="ESTERASE OVCA2"/>
    <property type="match status" value="1"/>
</dbReference>
<organism evidence="3 4">
    <name type="scientific">Aspergillus ellipticus CBS 707.79</name>
    <dbReference type="NCBI Taxonomy" id="1448320"/>
    <lineage>
        <taxon>Eukaryota</taxon>
        <taxon>Fungi</taxon>
        <taxon>Dikarya</taxon>
        <taxon>Ascomycota</taxon>
        <taxon>Pezizomycotina</taxon>
        <taxon>Eurotiomycetes</taxon>
        <taxon>Eurotiomycetidae</taxon>
        <taxon>Eurotiales</taxon>
        <taxon>Aspergillaceae</taxon>
        <taxon>Aspergillus</taxon>
        <taxon>Aspergillus subgen. Circumdati</taxon>
    </lineage>
</organism>